<dbReference type="GO" id="GO:0008270">
    <property type="term" value="F:zinc ion binding"/>
    <property type="evidence" value="ECO:0007669"/>
    <property type="project" value="UniProtKB-KW"/>
</dbReference>
<name>A0A9P0M2G0_ACAOB</name>
<dbReference type="SMART" id="SM00355">
    <property type="entry name" value="ZnF_C2H2"/>
    <property type="match status" value="8"/>
</dbReference>
<dbReference type="InterPro" id="IPR051061">
    <property type="entry name" value="Zinc_finger_trans_reg"/>
</dbReference>
<dbReference type="PROSITE" id="PS00028">
    <property type="entry name" value="ZINC_FINGER_C2H2_1"/>
    <property type="match status" value="6"/>
</dbReference>
<evidence type="ECO:0000313" key="5">
    <source>
        <dbReference type="Proteomes" id="UP001152888"/>
    </source>
</evidence>
<dbReference type="PROSITE" id="PS50157">
    <property type="entry name" value="ZINC_FINGER_C2H2_2"/>
    <property type="match status" value="6"/>
</dbReference>
<dbReference type="PANTHER" id="PTHR46179">
    <property type="entry name" value="ZINC FINGER PROTEIN"/>
    <property type="match status" value="1"/>
</dbReference>
<feature type="domain" description="C2H2-type" evidence="3">
    <location>
        <begin position="277"/>
        <end position="305"/>
    </location>
</feature>
<evidence type="ECO:0000259" key="3">
    <source>
        <dbReference type="PROSITE" id="PS50157"/>
    </source>
</evidence>
<keyword evidence="1" id="KW-0863">Zinc-finger</keyword>
<dbReference type="Pfam" id="PF00096">
    <property type="entry name" value="zf-C2H2"/>
    <property type="match status" value="2"/>
</dbReference>
<feature type="domain" description="C2H2-type" evidence="3">
    <location>
        <begin position="486"/>
        <end position="515"/>
    </location>
</feature>
<dbReference type="InterPro" id="IPR036236">
    <property type="entry name" value="Znf_C2H2_sf"/>
</dbReference>
<feature type="domain" description="C2H2-type" evidence="3">
    <location>
        <begin position="336"/>
        <end position="361"/>
    </location>
</feature>
<keyword evidence="1" id="KW-0862">Zinc</keyword>
<feature type="domain" description="C2H2-type" evidence="3">
    <location>
        <begin position="306"/>
        <end position="335"/>
    </location>
</feature>
<dbReference type="Proteomes" id="UP001152888">
    <property type="component" value="Unassembled WGS sequence"/>
</dbReference>
<keyword evidence="2" id="KW-0472">Membrane</keyword>
<sequence length="629" mass="71648">MELNLLQCICFVVMVNMFCAYLFCGYGPKHSSASSSLQDFFLHLCIGIKVQSNLITNYKKMEYHCIGGDVLCLVEVDQDTNNLLFSDIRNCPNDFDKLFSKADFIIPEEDSLSFETDPLLSEAQVFDKPTILEGFELVPQVSQEKSKPKPKIIKHHQRVILKPASKKPVAKKFKVANTNTPTNEVKSTSCVSLSKNDILLSRVPEIVDINVENNVAILMLKDVNEQPMFLAQHMPLPVNYHIPEMTQRIVNVSLVPICKGIEYALPQCLTNFGMKIHLCPLRCNKAFLHIADAKLHALRHMQIKPFKCDMLNCPWEFYTACKLRRHKETHQKNKNFICEKTGCNRTFSTIYNLNEHKKKHSLPSNLPCSVSTCKLFFQNEKQRREHYKSHDRSEAPYRCSNDECNRGFFTKILLDTHMKACRESDITCKYPDCGKKFKKLYRLREHIRQHTGAKPYHCRYENCTWRFATASKLKRHQSIHTNDRKFHCTIGDCTKSFLRSEHLKDHTLTHIERKALDTEGKYEYPAKKKTSSGGGIEVQQIDMEEDSTQNSNSNADALLEQAIQSLGVQTDMVLSSGLISDATTLISDAAGLISDSPGLITDNSGLIADVSIPLLENESLSTVNLRDLE</sequence>
<dbReference type="GO" id="GO:0006357">
    <property type="term" value="P:regulation of transcription by RNA polymerase II"/>
    <property type="evidence" value="ECO:0007669"/>
    <property type="project" value="TreeGrafter"/>
</dbReference>
<evidence type="ECO:0000256" key="1">
    <source>
        <dbReference type="PROSITE-ProRule" id="PRU00042"/>
    </source>
</evidence>
<dbReference type="EMBL" id="CAKOFQ010007678">
    <property type="protein sequence ID" value="CAH2006244.1"/>
    <property type="molecule type" value="Genomic_DNA"/>
</dbReference>
<dbReference type="Gene3D" id="3.30.160.60">
    <property type="entry name" value="Classic Zinc Finger"/>
    <property type="match status" value="5"/>
</dbReference>
<protein>
    <recommendedName>
        <fullName evidence="3">C2H2-type domain-containing protein</fullName>
    </recommendedName>
</protein>
<dbReference type="SUPFAM" id="SSF57667">
    <property type="entry name" value="beta-beta-alpha zinc fingers"/>
    <property type="match status" value="5"/>
</dbReference>
<feature type="domain" description="C2H2-type" evidence="3">
    <location>
        <begin position="426"/>
        <end position="455"/>
    </location>
</feature>
<dbReference type="OrthoDB" id="6277246at2759"/>
<evidence type="ECO:0000256" key="2">
    <source>
        <dbReference type="SAM" id="Phobius"/>
    </source>
</evidence>
<dbReference type="GO" id="GO:0005634">
    <property type="term" value="C:nucleus"/>
    <property type="evidence" value="ECO:0007669"/>
    <property type="project" value="TreeGrafter"/>
</dbReference>
<feature type="domain" description="C2H2-type" evidence="3">
    <location>
        <begin position="456"/>
        <end position="485"/>
    </location>
</feature>
<proteinExistence type="predicted"/>
<gene>
    <name evidence="4" type="ORF">ACAOBT_LOCUS28986</name>
</gene>
<keyword evidence="2" id="KW-0812">Transmembrane</keyword>
<dbReference type="InterPro" id="IPR013087">
    <property type="entry name" value="Znf_C2H2_type"/>
</dbReference>
<accession>A0A9P0M2G0</accession>
<comment type="caution">
    <text evidence="4">The sequence shown here is derived from an EMBL/GenBank/DDBJ whole genome shotgun (WGS) entry which is preliminary data.</text>
</comment>
<feature type="transmembrane region" description="Helical" evidence="2">
    <location>
        <begin position="5"/>
        <end position="23"/>
    </location>
</feature>
<keyword evidence="1" id="KW-0479">Metal-binding</keyword>
<keyword evidence="2" id="KW-1133">Transmembrane helix</keyword>
<evidence type="ECO:0000313" key="4">
    <source>
        <dbReference type="EMBL" id="CAH2006244.1"/>
    </source>
</evidence>
<dbReference type="PANTHER" id="PTHR46179:SF26">
    <property type="entry name" value="ZINC FINGER PROTEIN 423 HOMOLOG"/>
    <property type="match status" value="1"/>
</dbReference>
<dbReference type="AlphaFoldDB" id="A0A9P0M2G0"/>
<reference evidence="4" key="1">
    <citation type="submission" date="2022-03" db="EMBL/GenBank/DDBJ databases">
        <authorList>
            <person name="Sayadi A."/>
        </authorList>
    </citation>
    <scope>NUCLEOTIDE SEQUENCE</scope>
</reference>
<dbReference type="FunFam" id="3.30.160.60:FF:000007">
    <property type="entry name" value="Basic krueppel-like factor 3"/>
    <property type="match status" value="1"/>
</dbReference>
<keyword evidence="5" id="KW-1185">Reference proteome</keyword>
<organism evidence="4 5">
    <name type="scientific">Acanthoscelides obtectus</name>
    <name type="common">Bean weevil</name>
    <name type="synonym">Bruchus obtectus</name>
    <dbReference type="NCBI Taxonomy" id="200917"/>
    <lineage>
        <taxon>Eukaryota</taxon>
        <taxon>Metazoa</taxon>
        <taxon>Ecdysozoa</taxon>
        <taxon>Arthropoda</taxon>
        <taxon>Hexapoda</taxon>
        <taxon>Insecta</taxon>
        <taxon>Pterygota</taxon>
        <taxon>Neoptera</taxon>
        <taxon>Endopterygota</taxon>
        <taxon>Coleoptera</taxon>
        <taxon>Polyphaga</taxon>
        <taxon>Cucujiformia</taxon>
        <taxon>Chrysomeloidea</taxon>
        <taxon>Chrysomelidae</taxon>
        <taxon>Bruchinae</taxon>
        <taxon>Bruchini</taxon>
        <taxon>Acanthoscelides</taxon>
    </lineage>
</organism>